<protein>
    <submittedName>
        <fullName evidence="2">Head-to-tail connector complex protein</fullName>
    </submittedName>
</protein>
<name>A0A345L5C1_9CAUD</name>
<dbReference type="RefSeq" id="YP_009806959.1">
    <property type="nucleotide sequence ID" value="NC_048019.1"/>
</dbReference>
<accession>A0A345L5C1</accession>
<gene>
    <name evidence="2" type="primary">10</name>
    <name evidence="2" type="ORF">SEA_RUTHY_10</name>
</gene>
<organism evidence="2 3">
    <name type="scientific">Gordonia phage Ruthy</name>
    <dbReference type="NCBI Taxonomy" id="2250323"/>
    <lineage>
        <taxon>Viruses</taxon>
        <taxon>Duplodnaviria</taxon>
        <taxon>Heunggongvirae</taxon>
        <taxon>Uroviricota</taxon>
        <taxon>Caudoviricetes</taxon>
        <taxon>Ruthyvirus</taxon>
        <taxon>Ruthyvirus ruthy</taxon>
    </lineage>
</organism>
<sequence>MLGEETVHARTSAGIDNRGREVPAGPEWPIENCSVFPLGGTELLDATRDGATSAVRVLAPITGGLTGDHELKVRGSWYRIVGDAIAYVDAEDPELSGYDLTCTRGRG</sequence>
<feature type="region of interest" description="Disordered" evidence="1">
    <location>
        <begin position="1"/>
        <end position="26"/>
    </location>
</feature>
<dbReference type="Proteomes" id="UP000259467">
    <property type="component" value="Segment"/>
</dbReference>
<dbReference type="EMBL" id="MH536826">
    <property type="protein sequence ID" value="AXH50473.1"/>
    <property type="molecule type" value="Genomic_DNA"/>
</dbReference>
<evidence type="ECO:0000313" key="3">
    <source>
        <dbReference type="Proteomes" id="UP000259467"/>
    </source>
</evidence>
<reference evidence="3" key="1">
    <citation type="submission" date="2018-06" db="EMBL/GenBank/DDBJ databases">
        <authorList>
            <person name="Zhirakovskaya E."/>
        </authorList>
    </citation>
    <scope>NUCLEOTIDE SEQUENCE [LARGE SCALE GENOMIC DNA]</scope>
</reference>
<keyword evidence="3" id="KW-1185">Reference proteome</keyword>
<dbReference type="GeneID" id="54997834"/>
<proteinExistence type="predicted"/>
<evidence type="ECO:0000313" key="2">
    <source>
        <dbReference type="EMBL" id="AXH50473.1"/>
    </source>
</evidence>
<dbReference type="KEGG" id="vg:54997834"/>
<evidence type="ECO:0000256" key="1">
    <source>
        <dbReference type="SAM" id="MobiDB-lite"/>
    </source>
</evidence>